<feature type="compositionally biased region" description="Polar residues" evidence="1">
    <location>
        <begin position="382"/>
        <end position="391"/>
    </location>
</feature>
<reference evidence="2 3" key="2">
    <citation type="journal article" date="2008" name="Nature">
        <title>The Phaeodactylum genome reveals the evolutionary history of diatom genomes.</title>
        <authorList>
            <person name="Bowler C."/>
            <person name="Allen A.E."/>
            <person name="Badger J.H."/>
            <person name="Grimwood J."/>
            <person name="Jabbari K."/>
            <person name="Kuo A."/>
            <person name="Maheswari U."/>
            <person name="Martens C."/>
            <person name="Maumus F."/>
            <person name="Otillar R.P."/>
            <person name="Rayko E."/>
            <person name="Salamov A."/>
            <person name="Vandepoele K."/>
            <person name="Beszteri B."/>
            <person name="Gruber A."/>
            <person name="Heijde M."/>
            <person name="Katinka M."/>
            <person name="Mock T."/>
            <person name="Valentin K."/>
            <person name="Verret F."/>
            <person name="Berges J.A."/>
            <person name="Brownlee C."/>
            <person name="Cadoret J.P."/>
            <person name="Chiovitti A."/>
            <person name="Choi C.J."/>
            <person name="Coesel S."/>
            <person name="De Martino A."/>
            <person name="Detter J.C."/>
            <person name="Durkin C."/>
            <person name="Falciatore A."/>
            <person name="Fournet J."/>
            <person name="Haruta M."/>
            <person name="Huysman M.J."/>
            <person name="Jenkins B.D."/>
            <person name="Jiroutova K."/>
            <person name="Jorgensen R.E."/>
            <person name="Joubert Y."/>
            <person name="Kaplan A."/>
            <person name="Kroger N."/>
            <person name="Kroth P.G."/>
            <person name="La Roche J."/>
            <person name="Lindquist E."/>
            <person name="Lommer M."/>
            <person name="Martin-Jezequel V."/>
            <person name="Lopez P.J."/>
            <person name="Lucas S."/>
            <person name="Mangogna M."/>
            <person name="McGinnis K."/>
            <person name="Medlin L.K."/>
            <person name="Montsant A."/>
            <person name="Oudot-Le Secq M.P."/>
            <person name="Napoli C."/>
            <person name="Obornik M."/>
            <person name="Parker M.S."/>
            <person name="Petit J.L."/>
            <person name="Porcel B.M."/>
            <person name="Poulsen N."/>
            <person name="Robison M."/>
            <person name="Rychlewski L."/>
            <person name="Rynearson T.A."/>
            <person name="Schmutz J."/>
            <person name="Shapiro H."/>
            <person name="Siaut M."/>
            <person name="Stanley M."/>
            <person name="Sussman M.R."/>
            <person name="Taylor A.R."/>
            <person name="Vardi A."/>
            <person name="von Dassow P."/>
            <person name="Vyverman W."/>
            <person name="Willis A."/>
            <person name="Wyrwicz L.S."/>
            <person name="Rokhsar D.S."/>
            <person name="Weissenbach J."/>
            <person name="Armbrust E.V."/>
            <person name="Green B.R."/>
            <person name="Van de Peer Y."/>
            <person name="Grigoriev I.V."/>
        </authorList>
    </citation>
    <scope>NUCLEOTIDE SEQUENCE [LARGE SCALE GENOMIC DNA]</scope>
    <source>
        <strain evidence="2 3">CCMP1335</strain>
    </source>
</reference>
<keyword evidence="3" id="KW-1185">Reference proteome</keyword>
<feature type="region of interest" description="Disordered" evidence="1">
    <location>
        <begin position="687"/>
        <end position="719"/>
    </location>
</feature>
<dbReference type="InParanoid" id="B8LBM2"/>
<dbReference type="InterPro" id="IPR046733">
    <property type="entry name" value="DUF6625"/>
</dbReference>
<dbReference type="Proteomes" id="UP000001449">
    <property type="component" value="Chromosome 11"/>
</dbReference>
<proteinExistence type="predicted"/>
<dbReference type="eggNOG" id="ENOG502S1KX">
    <property type="taxonomic scope" value="Eukaryota"/>
</dbReference>
<accession>B8LBM2</accession>
<dbReference type="GeneID" id="7444524"/>
<reference evidence="2 3" key="1">
    <citation type="journal article" date="2004" name="Science">
        <title>The genome of the diatom Thalassiosira pseudonana: ecology, evolution, and metabolism.</title>
        <authorList>
            <person name="Armbrust E.V."/>
            <person name="Berges J.A."/>
            <person name="Bowler C."/>
            <person name="Green B.R."/>
            <person name="Martinez D."/>
            <person name="Putnam N.H."/>
            <person name="Zhou S."/>
            <person name="Allen A.E."/>
            <person name="Apt K.E."/>
            <person name="Bechner M."/>
            <person name="Brzezinski M.A."/>
            <person name="Chaal B.K."/>
            <person name="Chiovitti A."/>
            <person name="Davis A.K."/>
            <person name="Demarest M.S."/>
            <person name="Detter J.C."/>
            <person name="Glavina T."/>
            <person name="Goodstein D."/>
            <person name="Hadi M.Z."/>
            <person name="Hellsten U."/>
            <person name="Hildebrand M."/>
            <person name="Jenkins B.D."/>
            <person name="Jurka J."/>
            <person name="Kapitonov V.V."/>
            <person name="Kroger N."/>
            <person name="Lau W.W."/>
            <person name="Lane T.W."/>
            <person name="Larimer F.W."/>
            <person name="Lippmeier J.C."/>
            <person name="Lucas S."/>
            <person name="Medina M."/>
            <person name="Montsant A."/>
            <person name="Obornik M."/>
            <person name="Parker M.S."/>
            <person name="Palenik B."/>
            <person name="Pazour G.J."/>
            <person name="Richardson P.M."/>
            <person name="Rynearson T.A."/>
            <person name="Saito M.A."/>
            <person name="Schwartz D.C."/>
            <person name="Thamatrakoln K."/>
            <person name="Valentin K."/>
            <person name="Vardi A."/>
            <person name="Wilkerson F.P."/>
            <person name="Rokhsar D.S."/>
        </authorList>
    </citation>
    <scope>NUCLEOTIDE SEQUENCE [LARGE SCALE GENOMIC DNA]</scope>
    <source>
        <strain evidence="2 3">CCMP1335</strain>
    </source>
</reference>
<dbReference type="RefSeq" id="XP_002296376.1">
    <property type="nucleotide sequence ID" value="XM_002296340.1"/>
</dbReference>
<dbReference type="EMBL" id="DS999415">
    <property type="protein sequence ID" value="EED87072.1"/>
    <property type="molecule type" value="Genomic_DNA"/>
</dbReference>
<evidence type="ECO:0000313" key="2">
    <source>
        <dbReference type="EMBL" id="EED87072.1"/>
    </source>
</evidence>
<feature type="region of interest" description="Disordered" evidence="1">
    <location>
        <begin position="382"/>
        <end position="401"/>
    </location>
</feature>
<dbReference type="PaxDb" id="35128-Thaps24285"/>
<evidence type="ECO:0000313" key="3">
    <source>
        <dbReference type="Proteomes" id="UP000001449"/>
    </source>
</evidence>
<dbReference type="AlphaFoldDB" id="B8LBM2"/>
<name>B8LBM2_THAPS</name>
<feature type="compositionally biased region" description="Acidic residues" evidence="1">
    <location>
        <begin position="700"/>
        <end position="714"/>
    </location>
</feature>
<feature type="compositionally biased region" description="Gly residues" evidence="1">
    <location>
        <begin position="687"/>
        <end position="698"/>
    </location>
</feature>
<evidence type="ECO:0000256" key="1">
    <source>
        <dbReference type="SAM" id="MobiDB-lite"/>
    </source>
</evidence>
<protein>
    <submittedName>
        <fullName evidence="2">Uncharacterized protein</fullName>
    </submittedName>
</protein>
<gene>
    <name evidence="2" type="ORF">THAPSDRAFT_24285</name>
</gene>
<dbReference type="HOGENOM" id="CLU_318732_0_0_1"/>
<dbReference type="KEGG" id="tps:THAPSDRAFT_24285"/>
<organism evidence="2 3">
    <name type="scientific">Thalassiosira pseudonana</name>
    <name type="common">Marine diatom</name>
    <name type="synonym">Cyclotella nana</name>
    <dbReference type="NCBI Taxonomy" id="35128"/>
    <lineage>
        <taxon>Eukaryota</taxon>
        <taxon>Sar</taxon>
        <taxon>Stramenopiles</taxon>
        <taxon>Ochrophyta</taxon>
        <taxon>Bacillariophyta</taxon>
        <taxon>Coscinodiscophyceae</taxon>
        <taxon>Thalassiosirophycidae</taxon>
        <taxon>Thalassiosirales</taxon>
        <taxon>Thalassiosiraceae</taxon>
        <taxon>Thalassiosira</taxon>
    </lineage>
</organism>
<dbReference type="OMA" id="YSHWGYS"/>
<dbReference type="Pfam" id="PF20330">
    <property type="entry name" value="DUF6625"/>
    <property type="match status" value="1"/>
</dbReference>
<sequence>MPLDKLNSMLSRQIINLPYILVEYKPAFGHIFADYLKGYSHWGYSDLDVVFGDLNRWITDDEWNDYDIVTYGFGDQDKLYLRGQFTFHRNDAAYINQLWRGCKYLSEMDVRYAHPDKLKFESAEGCYSQAVIRKEDVRVKYAVKAFSDVSENSPIYAHGMYLSLGSDSGVSYTSSAGYNAKSVLYTAETIESGDKLLSLPSNWFEDQKTYSMYAQRDLPLQQYVGERSKVQTYRTLYNQGDEDASNVKCMYWAPKEYQMDLCTVDGTVKSDEVVFLEGGVLYKQKFIQREGVFPEGVRSFPFFHFQEWKRTYRTTQLLSSHNIRNPPTSSSSVGSMTGLIVTKEGTLPLLSPNTVSSGWKDHAHRPWSSNISSNWITFDTGATSSQPSNNRFCLKSSPKGNPKGAVVCEVAAAWPTLDTTTHASSSLEDSASVSIIRSPSETTSKSNVRGKKKESTATSWWDDHLIDVNYDVTLALTLQITASHMKEKSVVQNLLALTDSNIFMWGGRQPSVLLIHVDSSEKDPELLVTTIEIIKDTFAHSSKSTSSTTHLQNSLIAVVESNEGAVSRKALMNMASNAAPTRWIVSGLELERGLVLSQEASVYAMREAKVYAELPGHVFVLPQFASKRDDTRIKSANDERAQFPEGRLMFSSIGADLLPTIKGKQSMTSNLSEYDCVTCEAGDELGGGADEHGVGGGEQLTDDGGEVDDEIDDGADQKNRRRLEDFSSLTVEEQIEDLWWDLSIADVYGTPGGFNGQAGASLDAIAKIHDRIEVSLISLLDRSERHLDYLRHFDKSPILMIDRLGPSKEVMTLDSVPEVEEFGGRTCFNLLRLSQLATLGYKVGVLPGAFAASYPKTRAAVCTDSIVKASRHASCDCDLDSESTMKEILMDEVKRVAKVTVLLREENSRIEAS</sequence>